<evidence type="ECO:0000313" key="23">
    <source>
        <dbReference type="Proteomes" id="UP000030742"/>
    </source>
</evidence>
<dbReference type="OrthoDB" id="185455at2759"/>
<dbReference type="Proteomes" id="UP000019118">
    <property type="component" value="Unassembled WGS sequence"/>
</dbReference>
<evidence type="ECO:0000256" key="5">
    <source>
        <dbReference type="ARBA" id="ARBA00019422"/>
    </source>
</evidence>
<dbReference type="EMBL" id="KB741239">
    <property type="protein sequence ID" value="ENN72114.1"/>
    <property type="molecule type" value="Genomic_DNA"/>
</dbReference>
<dbReference type="SUPFAM" id="SSF57850">
    <property type="entry name" value="RING/U-box"/>
    <property type="match status" value="1"/>
</dbReference>
<evidence type="ECO:0000256" key="16">
    <source>
        <dbReference type="RuleBase" id="RU368018"/>
    </source>
</evidence>
<dbReference type="InterPro" id="IPR014857">
    <property type="entry name" value="Nse1_RING_C4HC3-type"/>
</dbReference>
<dbReference type="Pfam" id="PF08746">
    <property type="entry name" value="zf-RING-like"/>
    <property type="match status" value="1"/>
</dbReference>
<evidence type="ECO:0000256" key="15">
    <source>
        <dbReference type="PROSITE-ProRule" id="PRU00175"/>
    </source>
</evidence>
<evidence type="ECO:0000256" key="3">
    <source>
        <dbReference type="ARBA" id="ARBA00010258"/>
    </source>
</evidence>
<evidence type="ECO:0000256" key="14">
    <source>
        <dbReference type="ARBA" id="ARBA00023242"/>
    </source>
</evidence>
<dbReference type="Proteomes" id="UP000030742">
    <property type="component" value="Unassembled WGS sequence"/>
</dbReference>
<keyword evidence="11 16" id="KW-0862">Zinc</keyword>
<feature type="domain" description="RING-type" evidence="17">
    <location>
        <begin position="176"/>
        <end position="215"/>
    </location>
</feature>
<dbReference type="EnsemblMetazoa" id="XM_019913153.1">
    <property type="protein sequence ID" value="XP_019768712.1"/>
    <property type="gene ID" value="LOC109543436"/>
</dbReference>
<evidence type="ECO:0000313" key="19">
    <source>
        <dbReference type="EMBL" id="ENN81278.1"/>
    </source>
</evidence>
<proteinExistence type="inferred from homology"/>
<dbReference type="OMA" id="WTQMGYF"/>
<dbReference type="PROSITE" id="PS50089">
    <property type="entry name" value="ZF_RING_2"/>
    <property type="match status" value="1"/>
</dbReference>
<evidence type="ECO:0000313" key="18">
    <source>
        <dbReference type="EMBL" id="ENN72114.1"/>
    </source>
</evidence>
<evidence type="ECO:0000256" key="4">
    <source>
        <dbReference type="ARBA" id="ARBA00012483"/>
    </source>
</evidence>
<gene>
    <name evidence="21" type="primary">109543436</name>
    <name evidence="20" type="ORF">D910_08430</name>
    <name evidence="19" type="ORF">YQE_02314</name>
    <name evidence="18" type="ORF">YQE_11173</name>
</gene>
<dbReference type="InterPro" id="IPR001841">
    <property type="entry name" value="Znf_RING"/>
</dbReference>
<keyword evidence="6 16" id="KW-0808">Transferase</keyword>
<dbReference type="Pfam" id="PF07574">
    <property type="entry name" value="SMC_Nse1"/>
    <property type="match status" value="1"/>
</dbReference>
<evidence type="ECO:0000256" key="10">
    <source>
        <dbReference type="ARBA" id="ARBA00022786"/>
    </source>
</evidence>
<evidence type="ECO:0000256" key="7">
    <source>
        <dbReference type="ARBA" id="ARBA00022723"/>
    </source>
</evidence>
<dbReference type="InterPro" id="IPR013083">
    <property type="entry name" value="Znf_RING/FYVE/PHD"/>
</dbReference>
<keyword evidence="22" id="KW-1185">Reference proteome</keyword>
<dbReference type="GO" id="GO:0000724">
    <property type="term" value="P:double-strand break repair via homologous recombination"/>
    <property type="evidence" value="ECO:0007669"/>
    <property type="project" value="TreeGrafter"/>
</dbReference>
<dbReference type="AlphaFoldDB" id="N6TT82"/>
<evidence type="ECO:0000256" key="2">
    <source>
        <dbReference type="ARBA" id="ARBA00004123"/>
    </source>
</evidence>
<dbReference type="GO" id="GO:0008270">
    <property type="term" value="F:zinc ion binding"/>
    <property type="evidence" value="ECO:0007669"/>
    <property type="project" value="UniProtKB-KW"/>
</dbReference>
<dbReference type="InterPro" id="IPR011513">
    <property type="entry name" value="Nse1"/>
</dbReference>
<feature type="non-terminal residue" evidence="19">
    <location>
        <position position="1"/>
    </location>
</feature>
<comment type="subunit">
    <text evidence="16">Component of the Smc5-Smc6 complex.</text>
</comment>
<reference evidence="22 23" key="1">
    <citation type="journal article" date="2013" name="Genome Biol.">
        <title>Draft genome of the mountain pine beetle, Dendroctonus ponderosae Hopkins, a major forest pest.</title>
        <authorList>
            <person name="Keeling C.I."/>
            <person name="Yuen M.M."/>
            <person name="Liao N.Y."/>
            <person name="Docking T.R."/>
            <person name="Chan S.K."/>
            <person name="Taylor G.A."/>
            <person name="Palmquist D.L."/>
            <person name="Jackman S.D."/>
            <person name="Nguyen A."/>
            <person name="Li M."/>
            <person name="Henderson H."/>
            <person name="Janes J.K."/>
            <person name="Zhao Y."/>
            <person name="Pandoh P."/>
            <person name="Moore R."/>
            <person name="Sperling F.A."/>
            <person name="Huber D.P."/>
            <person name="Birol I."/>
            <person name="Jones S.J."/>
            <person name="Bohlmann J."/>
        </authorList>
    </citation>
    <scope>NUCLEOTIDE SEQUENCE</scope>
</reference>
<dbReference type="PANTHER" id="PTHR20973:SF0">
    <property type="entry name" value="NON-STRUCTURAL MAINTENANCE OF CHROMOSOMES ELEMENT 1 HOMOLOG"/>
    <property type="match status" value="1"/>
</dbReference>
<evidence type="ECO:0000313" key="20">
    <source>
        <dbReference type="EMBL" id="ERL91088.1"/>
    </source>
</evidence>
<sequence>MHIDQRYLTQYLIKHGAISPEQALKHCEGIPGAPIRDITQLKNTVLAINRDISRQGFKLVWKFCEVTKQELLIWTNTKRDDIALHQLSFTPIELQYFHTIMEEILSDESHRLPYPAVLNLTSGLTSQFSRDSGQKAFQSWVANGYFVQLDDYVYLGPRLIVEFTTYLKSKFPEQTCKLCSELVFTGKSCSLCHKLLHNYCLDKYLARENKCPSCRKAWVEQTDEADDWNGSSE</sequence>
<evidence type="ECO:0000313" key="22">
    <source>
        <dbReference type="Proteomes" id="UP000019118"/>
    </source>
</evidence>
<dbReference type="GO" id="GO:0030915">
    <property type="term" value="C:Smc5-Smc6 complex"/>
    <property type="evidence" value="ECO:0007669"/>
    <property type="project" value="UniProtKB-UniRule"/>
</dbReference>
<dbReference type="HOGENOM" id="CLU_1148456_0_0_1"/>
<evidence type="ECO:0000256" key="6">
    <source>
        <dbReference type="ARBA" id="ARBA00022679"/>
    </source>
</evidence>
<comment type="similarity">
    <text evidence="3 16">Belongs to the NSE1 family.</text>
</comment>
<evidence type="ECO:0000256" key="9">
    <source>
        <dbReference type="ARBA" id="ARBA00022771"/>
    </source>
</evidence>
<keyword evidence="9 15" id="KW-0863">Zinc-finger</keyword>
<dbReference type="GO" id="GO:0061630">
    <property type="term" value="F:ubiquitin protein ligase activity"/>
    <property type="evidence" value="ECO:0007669"/>
    <property type="project" value="UniProtKB-EC"/>
</dbReference>
<name>N6TT82_DENPD</name>
<keyword evidence="12 16" id="KW-0233">DNA recombination</keyword>
<keyword evidence="13 16" id="KW-0234">DNA repair</keyword>
<dbReference type="Gene3D" id="1.10.10.10">
    <property type="entry name" value="Winged helix-like DNA-binding domain superfamily/Winged helix DNA-binding domain"/>
    <property type="match status" value="1"/>
</dbReference>
<comment type="subcellular location">
    <subcellularLocation>
        <location evidence="2 16">Nucleus</location>
    </subcellularLocation>
</comment>
<dbReference type="Gene3D" id="3.30.40.10">
    <property type="entry name" value="Zinc/RING finger domain, C3HC4 (zinc finger)"/>
    <property type="match status" value="1"/>
</dbReference>
<dbReference type="EMBL" id="KB740134">
    <property type="protein sequence ID" value="ENN81278.1"/>
    <property type="molecule type" value="Genomic_DNA"/>
</dbReference>
<reference evidence="21" key="2">
    <citation type="submission" date="2024-08" db="UniProtKB">
        <authorList>
            <consortium name="EnsemblMetazoa"/>
        </authorList>
    </citation>
    <scope>IDENTIFICATION</scope>
</reference>
<keyword evidence="10 16" id="KW-0833">Ubl conjugation pathway</keyword>
<keyword evidence="14 16" id="KW-0539">Nucleus</keyword>
<evidence type="ECO:0000259" key="17">
    <source>
        <dbReference type="PROSITE" id="PS50089"/>
    </source>
</evidence>
<dbReference type="InterPro" id="IPR036388">
    <property type="entry name" value="WH-like_DNA-bd_sf"/>
</dbReference>
<dbReference type="PANTHER" id="PTHR20973">
    <property type="entry name" value="NON-SMC ELEMENT 1-RELATED"/>
    <property type="match status" value="1"/>
</dbReference>
<evidence type="ECO:0000256" key="8">
    <source>
        <dbReference type="ARBA" id="ARBA00022763"/>
    </source>
</evidence>
<evidence type="ECO:0000256" key="13">
    <source>
        <dbReference type="ARBA" id="ARBA00023204"/>
    </source>
</evidence>
<dbReference type="GO" id="GO:0005634">
    <property type="term" value="C:nucleus"/>
    <property type="evidence" value="ECO:0007669"/>
    <property type="project" value="UniProtKB-SubCell"/>
</dbReference>
<evidence type="ECO:0000256" key="11">
    <source>
        <dbReference type="ARBA" id="ARBA00022833"/>
    </source>
</evidence>
<comment type="catalytic activity">
    <reaction evidence="1 16">
        <text>S-ubiquitinyl-[E2 ubiquitin-conjugating enzyme]-L-cysteine + [acceptor protein]-L-lysine = [E2 ubiquitin-conjugating enzyme]-L-cysteine + N(6)-ubiquitinyl-[acceptor protein]-L-lysine.</text>
        <dbReference type="EC" id="2.3.2.27"/>
    </reaction>
</comment>
<evidence type="ECO:0000256" key="1">
    <source>
        <dbReference type="ARBA" id="ARBA00000900"/>
    </source>
</evidence>
<dbReference type="EC" id="2.3.2.27" evidence="4 16"/>
<protein>
    <recommendedName>
        <fullName evidence="5 16">Non-structural maintenance of chromosomes element 1 homolog</fullName>
        <ecNumber evidence="4 16">2.3.2.27</ecNumber>
    </recommendedName>
</protein>
<dbReference type="EMBL" id="KB632275">
    <property type="protein sequence ID" value="ERL91088.1"/>
    <property type="molecule type" value="Genomic_DNA"/>
</dbReference>
<organism evidence="19">
    <name type="scientific">Dendroctonus ponderosae</name>
    <name type="common">Mountain pine beetle</name>
    <dbReference type="NCBI Taxonomy" id="77166"/>
    <lineage>
        <taxon>Eukaryota</taxon>
        <taxon>Metazoa</taxon>
        <taxon>Ecdysozoa</taxon>
        <taxon>Arthropoda</taxon>
        <taxon>Hexapoda</taxon>
        <taxon>Insecta</taxon>
        <taxon>Pterygota</taxon>
        <taxon>Neoptera</taxon>
        <taxon>Endopterygota</taxon>
        <taxon>Coleoptera</taxon>
        <taxon>Polyphaga</taxon>
        <taxon>Cucujiformia</taxon>
        <taxon>Curculionidae</taxon>
        <taxon>Scolytinae</taxon>
        <taxon>Dendroctonus</taxon>
    </lineage>
</organism>
<keyword evidence="7 16" id="KW-0479">Metal-binding</keyword>
<evidence type="ECO:0000313" key="21">
    <source>
        <dbReference type="EnsemblMetazoa" id="XP_019768712.1"/>
    </source>
</evidence>
<dbReference type="KEGG" id="dpa:109543436"/>
<dbReference type="STRING" id="77166.N6TT82"/>
<dbReference type="EnsemblMetazoa" id="XM_019918258.1">
    <property type="protein sequence ID" value="XP_019773817.1"/>
    <property type="gene ID" value="LOC109547040"/>
</dbReference>
<evidence type="ECO:0000256" key="12">
    <source>
        <dbReference type="ARBA" id="ARBA00023172"/>
    </source>
</evidence>
<keyword evidence="8 16" id="KW-0227">DNA damage</keyword>
<accession>N6TT82</accession>